<evidence type="ECO:0008006" key="3">
    <source>
        <dbReference type="Google" id="ProtNLM"/>
    </source>
</evidence>
<dbReference type="Proteomes" id="UP000034045">
    <property type="component" value="Unassembled WGS sequence"/>
</dbReference>
<dbReference type="PANTHER" id="PTHR37953">
    <property type="entry name" value="UPF0127 PROTEIN MJ1496"/>
    <property type="match status" value="1"/>
</dbReference>
<dbReference type="InterPro" id="IPR038695">
    <property type="entry name" value="Saro_0823-like_sf"/>
</dbReference>
<comment type="caution">
    <text evidence="1">The sequence shown here is derived from an EMBL/GenBank/DDBJ whole genome shotgun (WGS) entry which is preliminary data.</text>
</comment>
<organism evidence="1 2">
    <name type="scientific">Candidatus Roizmanbacteria bacterium GW2011_GWA2_33_33</name>
    <dbReference type="NCBI Taxonomy" id="1618476"/>
    <lineage>
        <taxon>Bacteria</taxon>
        <taxon>Candidatus Roizmaniibacteriota</taxon>
    </lineage>
</organism>
<dbReference type="AlphaFoldDB" id="A0A0G0CJG9"/>
<dbReference type="EMBL" id="LBPD01000016">
    <property type="protein sequence ID" value="KKP51355.1"/>
    <property type="molecule type" value="Genomic_DNA"/>
</dbReference>
<evidence type="ECO:0000313" key="1">
    <source>
        <dbReference type="EMBL" id="KKP51355.1"/>
    </source>
</evidence>
<protein>
    <recommendedName>
        <fullName evidence="3">DUF192 domain-containing protein</fullName>
    </recommendedName>
</protein>
<gene>
    <name evidence="1" type="ORF">UR42_C0016G0002</name>
</gene>
<sequence length="130" mass="15489">MKKFLFISFILAVITYFFVFKNNQCQNNQAKTYSINNKNYCLLTASNPEQWERGLMFYKKPVDFDGMIFIFPDKQIRNFWNKNTYLDLDIYWSKDNKIVGKSFLLSILKSKTIVTVNSKEKVDRVVELIK</sequence>
<dbReference type="PANTHER" id="PTHR37953:SF1">
    <property type="entry name" value="UPF0127 PROTEIN MJ1496"/>
    <property type="match status" value="1"/>
</dbReference>
<dbReference type="Pfam" id="PF02643">
    <property type="entry name" value="DUF192"/>
    <property type="match status" value="1"/>
</dbReference>
<evidence type="ECO:0000313" key="2">
    <source>
        <dbReference type="Proteomes" id="UP000034045"/>
    </source>
</evidence>
<dbReference type="InterPro" id="IPR003795">
    <property type="entry name" value="DUF192"/>
</dbReference>
<proteinExistence type="predicted"/>
<reference evidence="1 2" key="1">
    <citation type="journal article" date="2015" name="Nature">
        <title>rRNA introns, odd ribosomes, and small enigmatic genomes across a large radiation of phyla.</title>
        <authorList>
            <person name="Brown C.T."/>
            <person name="Hug L.A."/>
            <person name="Thomas B.C."/>
            <person name="Sharon I."/>
            <person name="Castelle C.J."/>
            <person name="Singh A."/>
            <person name="Wilkins M.J."/>
            <person name="Williams K.H."/>
            <person name="Banfield J.F."/>
        </authorList>
    </citation>
    <scope>NUCLEOTIDE SEQUENCE [LARGE SCALE GENOMIC DNA]</scope>
</reference>
<dbReference type="Gene3D" id="2.60.120.1140">
    <property type="entry name" value="Protein of unknown function DUF192"/>
    <property type="match status" value="1"/>
</dbReference>
<accession>A0A0G0CJG9</accession>
<name>A0A0G0CJG9_9BACT</name>